<comment type="caution">
    <text evidence="1">The sequence shown here is derived from an EMBL/GenBank/DDBJ whole genome shotgun (WGS) entry which is preliminary data.</text>
</comment>
<evidence type="ECO:0000313" key="2">
    <source>
        <dbReference type="Proteomes" id="UP000301309"/>
    </source>
</evidence>
<proteinExistence type="predicted"/>
<dbReference type="EMBL" id="BJHW01000001">
    <property type="protein sequence ID" value="GDY52315.1"/>
    <property type="molecule type" value="Genomic_DNA"/>
</dbReference>
<sequence>MPCHQIVLVAAVGVARGVGVVLEEIDVARDSLLVQAALRVHEQTLENALARFVVGDQLGHVVTLGCRVFRV</sequence>
<reference evidence="1 2" key="1">
    <citation type="journal article" date="2020" name="Int. J. Syst. Evol. Microbiol.">
        <title>Reclassification of Streptomyces castelarensis and Streptomyces sporoclivatus as later heterotypic synonyms of Streptomyces antimycoticus.</title>
        <authorList>
            <person name="Komaki H."/>
            <person name="Tamura T."/>
        </authorList>
    </citation>
    <scope>NUCLEOTIDE SEQUENCE [LARGE SCALE GENOMIC DNA]</scope>
    <source>
        <strain evidence="1 2">NBRC 13459</strain>
    </source>
</reference>
<gene>
    <name evidence="1" type="ORF">SVIO_029380</name>
</gene>
<name>A0A4D4KTP1_STRVO</name>
<dbReference type="AlphaFoldDB" id="A0A4D4KTP1"/>
<evidence type="ECO:0000313" key="1">
    <source>
        <dbReference type="EMBL" id="GDY52315.1"/>
    </source>
</evidence>
<dbReference type="Proteomes" id="UP000301309">
    <property type="component" value="Unassembled WGS sequence"/>
</dbReference>
<accession>A0A4D4KTP1</accession>
<protein>
    <submittedName>
        <fullName evidence="1">Uncharacterized protein</fullName>
    </submittedName>
</protein>
<organism evidence="1 2">
    <name type="scientific">Streptomyces violaceusniger</name>
    <dbReference type="NCBI Taxonomy" id="68280"/>
    <lineage>
        <taxon>Bacteria</taxon>
        <taxon>Bacillati</taxon>
        <taxon>Actinomycetota</taxon>
        <taxon>Actinomycetes</taxon>
        <taxon>Kitasatosporales</taxon>
        <taxon>Streptomycetaceae</taxon>
        <taxon>Streptomyces</taxon>
        <taxon>Streptomyces violaceusniger group</taxon>
    </lineage>
</organism>
<keyword evidence="2" id="KW-1185">Reference proteome</keyword>